<reference evidence="2 3" key="1">
    <citation type="submission" date="2019-03" db="EMBL/GenBank/DDBJ databases">
        <title>Genomic Encyclopedia of Type Strains, Phase IV (KMG-IV): sequencing the most valuable type-strain genomes for metagenomic binning, comparative biology and taxonomic classification.</title>
        <authorList>
            <person name="Goeker M."/>
        </authorList>
    </citation>
    <scope>NUCLEOTIDE SEQUENCE [LARGE SCALE GENOMIC DNA]</scope>
    <source>
        <strain evidence="2 3">DSM 18063</strain>
    </source>
</reference>
<dbReference type="EMBL" id="SLXP01000032">
    <property type="protein sequence ID" value="TCP34376.1"/>
    <property type="molecule type" value="Genomic_DNA"/>
</dbReference>
<dbReference type="Proteomes" id="UP000294835">
    <property type="component" value="Unassembled WGS sequence"/>
</dbReference>
<name>A0A4V2SPA4_9RHOB</name>
<protein>
    <submittedName>
        <fullName evidence="2">Uncharacterized protein</fullName>
    </submittedName>
</protein>
<feature type="non-terminal residue" evidence="2">
    <location>
        <position position="182"/>
    </location>
</feature>
<gene>
    <name evidence="2" type="ORF">EV662_1323</name>
</gene>
<evidence type="ECO:0000313" key="2">
    <source>
        <dbReference type="EMBL" id="TCP34376.1"/>
    </source>
</evidence>
<feature type="region of interest" description="Disordered" evidence="1">
    <location>
        <begin position="82"/>
        <end position="107"/>
    </location>
</feature>
<sequence>MTETPLQTRSSTAVVLEELQLYGWRPFTDEPDPRPLPDPDAIRSAVADIFDALVSTLSDTRLEPDLEDLLWSTTNLFHRTAERTSRDLDTNEQAQKRAQREQDGSEVRSVELETLIAEGITLLERRNAFEALRDLAAELFETHLGQTWHPRAGSHVNRRTLTASLIDSRDHLAAKRRADLEP</sequence>
<comment type="caution">
    <text evidence="2">The sequence shown here is derived from an EMBL/GenBank/DDBJ whole genome shotgun (WGS) entry which is preliminary data.</text>
</comment>
<evidence type="ECO:0000313" key="3">
    <source>
        <dbReference type="Proteomes" id="UP000294835"/>
    </source>
</evidence>
<dbReference type="AlphaFoldDB" id="A0A4V2SPA4"/>
<organism evidence="2 3">
    <name type="scientific">Rhodovulum marinum</name>
    <dbReference type="NCBI Taxonomy" id="320662"/>
    <lineage>
        <taxon>Bacteria</taxon>
        <taxon>Pseudomonadati</taxon>
        <taxon>Pseudomonadota</taxon>
        <taxon>Alphaproteobacteria</taxon>
        <taxon>Rhodobacterales</taxon>
        <taxon>Paracoccaceae</taxon>
        <taxon>Rhodovulum</taxon>
    </lineage>
</organism>
<evidence type="ECO:0000256" key="1">
    <source>
        <dbReference type="SAM" id="MobiDB-lite"/>
    </source>
</evidence>
<accession>A0A4V2SPA4</accession>
<proteinExistence type="predicted"/>
<keyword evidence="3" id="KW-1185">Reference proteome</keyword>